<dbReference type="PANTHER" id="PTHR11505">
    <property type="entry name" value="L1 TRANSPOSABLE ELEMENT-RELATED"/>
    <property type="match status" value="1"/>
</dbReference>
<name>W5NE56_LEPOC</name>
<dbReference type="Bgee" id="ENSLOCG00000015370">
    <property type="expression patterns" value="Expressed in brain and 4 other cell types or tissues"/>
</dbReference>
<protein>
    <recommendedName>
        <fullName evidence="4">L1 transposable element RRM domain-containing protein</fullName>
    </recommendedName>
</protein>
<evidence type="ECO:0000313" key="2">
    <source>
        <dbReference type="Ensembl" id="ENSLOCP00000018915.1"/>
    </source>
</evidence>
<dbReference type="InterPro" id="IPR004244">
    <property type="entry name" value="Transposase_22"/>
</dbReference>
<organism evidence="2 3">
    <name type="scientific">Lepisosteus oculatus</name>
    <name type="common">Spotted gar</name>
    <dbReference type="NCBI Taxonomy" id="7918"/>
    <lineage>
        <taxon>Eukaryota</taxon>
        <taxon>Metazoa</taxon>
        <taxon>Chordata</taxon>
        <taxon>Craniata</taxon>
        <taxon>Vertebrata</taxon>
        <taxon>Euteleostomi</taxon>
        <taxon>Actinopterygii</taxon>
        <taxon>Neopterygii</taxon>
        <taxon>Holostei</taxon>
        <taxon>Semionotiformes</taxon>
        <taxon>Lepisosteidae</taxon>
        <taxon>Lepisosteus</taxon>
    </lineage>
</organism>
<evidence type="ECO:0008006" key="4">
    <source>
        <dbReference type="Google" id="ProtNLM"/>
    </source>
</evidence>
<keyword evidence="3" id="KW-1185">Reference proteome</keyword>
<sequence>DSSLQKILHELRDFRQDNKEQLADIKQELSKVNKRLDKAEGQIEEVETRILTDTVIKKLLQQQITLETKLTDQEGRLCQENIRIYGIPEESEGHCMVTFLENLLRGKLGLPKDVELGIERAHRALAPRPRGPDAKPRSIVAKFLSYKMKEDVLRKGWQMGWPWERPALKTAINKFPAMFKRI</sequence>
<keyword evidence="1" id="KW-0175">Coiled coil</keyword>
<dbReference type="GO" id="GO:1990904">
    <property type="term" value="C:ribonucleoprotein complex"/>
    <property type="evidence" value="ECO:0000318"/>
    <property type="project" value="GO_Central"/>
</dbReference>
<dbReference type="HOGENOM" id="CLU_062834_1_2_1"/>
<dbReference type="GO" id="GO:0032197">
    <property type="term" value="P:retrotransposition"/>
    <property type="evidence" value="ECO:0000318"/>
    <property type="project" value="GO_Central"/>
</dbReference>
<evidence type="ECO:0000256" key="1">
    <source>
        <dbReference type="SAM" id="Coils"/>
    </source>
</evidence>
<reference evidence="2" key="3">
    <citation type="submission" date="2025-09" db="UniProtKB">
        <authorList>
            <consortium name="Ensembl"/>
        </authorList>
    </citation>
    <scope>IDENTIFICATION</scope>
</reference>
<dbReference type="Proteomes" id="UP000018468">
    <property type="component" value="Linkage group LG8"/>
</dbReference>
<dbReference type="Gene3D" id="3.30.70.1820">
    <property type="entry name" value="L1 transposable element, RRM domain"/>
    <property type="match status" value="1"/>
</dbReference>
<dbReference type="GO" id="GO:0003727">
    <property type="term" value="F:single-stranded RNA binding"/>
    <property type="evidence" value="ECO:0000318"/>
    <property type="project" value="GO_Central"/>
</dbReference>
<accession>W5NE56</accession>
<reference evidence="2" key="2">
    <citation type="submission" date="2025-08" db="UniProtKB">
        <authorList>
            <consortium name="Ensembl"/>
        </authorList>
    </citation>
    <scope>IDENTIFICATION</scope>
</reference>
<dbReference type="Ensembl" id="ENSLOCT00000018947.1">
    <property type="protein sequence ID" value="ENSLOCP00000018915.1"/>
    <property type="gene ID" value="ENSLOCG00000015370.1"/>
</dbReference>
<dbReference type="InParanoid" id="W5NE56"/>
<proteinExistence type="predicted"/>
<reference evidence="3" key="1">
    <citation type="submission" date="2011-12" db="EMBL/GenBank/DDBJ databases">
        <title>The Draft Genome of Lepisosteus oculatus.</title>
        <authorList>
            <consortium name="The Broad Institute Genome Assembly &amp; Analysis Group"/>
            <consortium name="Computational R&amp;D Group"/>
            <consortium name="and Sequencing Platform"/>
            <person name="Di Palma F."/>
            <person name="Alfoldi J."/>
            <person name="Johnson J."/>
            <person name="Berlin A."/>
            <person name="Gnerre S."/>
            <person name="Jaffe D."/>
            <person name="MacCallum I."/>
            <person name="Young S."/>
            <person name="Walker B.J."/>
            <person name="Lander E.S."/>
            <person name="Lindblad-Toh K."/>
        </authorList>
    </citation>
    <scope>NUCLEOTIDE SEQUENCE [LARGE SCALE GENOMIC DNA]</scope>
</reference>
<dbReference type="GeneTree" id="ENSGT00940000160789"/>
<feature type="coiled-coil region" evidence="1">
    <location>
        <begin position="15"/>
        <end position="49"/>
    </location>
</feature>
<dbReference type="eggNOG" id="ENOG502RTUT">
    <property type="taxonomic scope" value="Eukaryota"/>
</dbReference>
<dbReference type="OMA" id="EESEGHC"/>
<evidence type="ECO:0000313" key="3">
    <source>
        <dbReference type="Proteomes" id="UP000018468"/>
    </source>
</evidence>
<dbReference type="AlphaFoldDB" id="W5NE56"/>
<dbReference type="EMBL" id="AHAT01026468">
    <property type="status" value="NOT_ANNOTATED_CDS"/>
    <property type="molecule type" value="Genomic_DNA"/>
</dbReference>